<dbReference type="SMART" id="SM00408">
    <property type="entry name" value="IGc2"/>
    <property type="match status" value="2"/>
</dbReference>
<organism evidence="3 4">
    <name type="scientific">Mytilus coruscus</name>
    <name type="common">Sea mussel</name>
    <dbReference type="NCBI Taxonomy" id="42192"/>
    <lineage>
        <taxon>Eukaryota</taxon>
        <taxon>Metazoa</taxon>
        <taxon>Spiralia</taxon>
        <taxon>Lophotrochozoa</taxon>
        <taxon>Mollusca</taxon>
        <taxon>Bivalvia</taxon>
        <taxon>Autobranchia</taxon>
        <taxon>Pteriomorphia</taxon>
        <taxon>Mytilida</taxon>
        <taxon>Mytiloidea</taxon>
        <taxon>Mytilidae</taxon>
        <taxon>Mytilinae</taxon>
        <taxon>Mytilus</taxon>
    </lineage>
</organism>
<dbReference type="InterPro" id="IPR003599">
    <property type="entry name" value="Ig_sub"/>
</dbReference>
<proteinExistence type="predicted"/>
<evidence type="ECO:0000313" key="4">
    <source>
        <dbReference type="Proteomes" id="UP000507470"/>
    </source>
</evidence>
<accession>A0A6J8C115</accession>
<dbReference type="InterPro" id="IPR036179">
    <property type="entry name" value="Ig-like_dom_sf"/>
</dbReference>
<dbReference type="SMART" id="SM00060">
    <property type="entry name" value="FN3"/>
    <property type="match status" value="1"/>
</dbReference>
<dbReference type="SUPFAM" id="SSF49265">
    <property type="entry name" value="Fibronectin type III"/>
    <property type="match status" value="1"/>
</dbReference>
<evidence type="ECO:0000313" key="3">
    <source>
        <dbReference type="EMBL" id="CAC5388719.1"/>
    </source>
</evidence>
<dbReference type="EMBL" id="CACVKT020004242">
    <property type="protein sequence ID" value="CAC5388719.1"/>
    <property type="molecule type" value="Genomic_DNA"/>
</dbReference>
<feature type="domain" description="Fibronectin type-III" evidence="2">
    <location>
        <begin position="358"/>
        <end position="457"/>
    </location>
</feature>
<evidence type="ECO:0008006" key="5">
    <source>
        <dbReference type="Google" id="ProtNLM"/>
    </source>
</evidence>
<dbReference type="OrthoDB" id="6106774at2759"/>
<dbReference type="InterPro" id="IPR007110">
    <property type="entry name" value="Ig-like_dom"/>
</dbReference>
<dbReference type="PANTHER" id="PTHR46013">
    <property type="entry name" value="VASCULAR CELL ADHESION MOLECULE 1"/>
    <property type="match status" value="1"/>
</dbReference>
<dbReference type="InterPro" id="IPR003961">
    <property type="entry name" value="FN3_dom"/>
</dbReference>
<protein>
    <recommendedName>
        <fullName evidence="5">HMCN</fullName>
    </recommendedName>
</protein>
<dbReference type="SMART" id="SM00409">
    <property type="entry name" value="IG"/>
    <property type="match status" value="3"/>
</dbReference>
<dbReference type="CDD" id="cd00063">
    <property type="entry name" value="FN3"/>
    <property type="match status" value="1"/>
</dbReference>
<dbReference type="PANTHER" id="PTHR46013:SF7">
    <property type="entry name" value="IG-LIKE DOMAIN-CONTAINING PROTEIN"/>
    <property type="match status" value="1"/>
</dbReference>
<sequence length="490" mass="55509">MYRKCYRISCERCINTVGWRYRPDTTPKIDETFSCEVNGKNGQERNCTTVKPAALQSVTVSPLTTEFNVTQGKTLGNITCSAVCWPICTFKWIGPNYFNKVGTELTLDVISKSRSGKYWCQAKNVIGTQNSKNITTTVQYGPETINVSPRTRSDTYTRTEGGSISNITCSADCYPVCKYTWTYPDNTTLPRSYFYEYALEKIHDGVYTCKAFNEVGYKEKSITVIVNSTDLGTTMQHGLNTLTLLHGIKDHSSIRYTGSFDVLSENIPTILCTRNIQLSPNSTSIIIQENNRFSINCTANCRPQCQHQWTGQTYWSSSNKQLLIRYVKRKDSGSYRCAARNNVGYEYSSFVLVTVHSRPTKVKTITVKSTGSTTASIAWIPDMTVVPGQNFTLHYKTRNDIDFTSVHFKEPENQQNIYLLYVKSLIPSTEYVFKISSENYLGQTESTEVRCVTRGNNERNLDNKTLFLGHLIDKSSLPMQEKILISRAMP</sequence>
<dbReference type="PROSITE" id="PS50853">
    <property type="entry name" value="FN3"/>
    <property type="match status" value="1"/>
</dbReference>
<dbReference type="InterPro" id="IPR013783">
    <property type="entry name" value="Ig-like_fold"/>
</dbReference>
<dbReference type="InterPro" id="IPR036116">
    <property type="entry name" value="FN3_sf"/>
</dbReference>
<dbReference type="Proteomes" id="UP000507470">
    <property type="component" value="Unassembled WGS sequence"/>
</dbReference>
<dbReference type="AlphaFoldDB" id="A0A6J8C115"/>
<name>A0A6J8C115_MYTCO</name>
<feature type="domain" description="Ig-like" evidence="1">
    <location>
        <begin position="142"/>
        <end position="223"/>
    </location>
</feature>
<dbReference type="SUPFAM" id="SSF48726">
    <property type="entry name" value="Immunoglobulin"/>
    <property type="match status" value="3"/>
</dbReference>
<evidence type="ECO:0000259" key="1">
    <source>
        <dbReference type="PROSITE" id="PS50835"/>
    </source>
</evidence>
<reference evidence="3 4" key="1">
    <citation type="submission" date="2020-06" db="EMBL/GenBank/DDBJ databases">
        <authorList>
            <person name="Li R."/>
            <person name="Bekaert M."/>
        </authorList>
    </citation>
    <scope>NUCLEOTIDE SEQUENCE [LARGE SCALE GENOMIC DNA]</scope>
    <source>
        <strain evidence="4">wild</strain>
    </source>
</reference>
<gene>
    <name evidence="3" type="ORF">MCOR_23966</name>
</gene>
<feature type="domain" description="Ig-like" evidence="1">
    <location>
        <begin position="52"/>
        <end position="135"/>
    </location>
</feature>
<feature type="domain" description="Ig-like" evidence="1">
    <location>
        <begin position="268"/>
        <end position="353"/>
    </location>
</feature>
<dbReference type="PROSITE" id="PS50835">
    <property type="entry name" value="IG_LIKE"/>
    <property type="match status" value="3"/>
</dbReference>
<keyword evidence="4" id="KW-1185">Reference proteome</keyword>
<dbReference type="InterPro" id="IPR003598">
    <property type="entry name" value="Ig_sub2"/>
</dbReference>
<dbReference type="Gene3D" id="2.60.40.10">
    <property type="entry name" value="Immunoglobulins"/>
    <property type="match status" value="4"/>
</dbReference>
<evidence type="ECO:0000259" key="2">
    <source>
        <dbReference type="PROSITE" id="PS50853"/>
    </source>
</evidence>